<keyword evidence="2" id="KW-1185">Reference proteome</keyword>
<organism evidence="1 2">
    <name type="scientific">Nocardioides marmoriginsengisoli</name>
    <dbReference type="NCBI Taxonomy" id="661483"/>
    <lineage>
        <taxon>Bacteria</taxon>
        <taxon>Bacillati</taxon>
        <taxon>Actinomycetota</taxon>
        <taxon>Actinomycetes</taxon>
        <taxon>Propionibacteriales</taxon>
        <taxon>Nocardioidaceae</taxon>
        <taxon>Nocardioides</taxon>
    </lineage>
</organism>
<dbReference type="RefSeq" id="WP_123225720.1">
    <property type="nucleotide sequence ID" value="NZ_RJSE01000001.1"/>
</dbReference>
<evidence type="ECO:0000313" key="2">
    <source>
        <dbReference type="Proteomes" id="UP000267128"/>
    </source>
</evidence>
<dbReference type="AlphaFoldDB" id="A0A3N0CS55"/>
<reference evidence="1 2" key="1">
    <citation type="submission" date="2018-11" db="EMBL/GenBank/DDBJ databases">
        <authorList>
            <person name="Li F."/>
        </authorList>
    </citation>
    <scope>NUCLEOTIDE SEQUENCE [LARGE SCALE GENOMIC DNA]</scope>
    <source>
        <strain evidence="1 2">Gsoil 097</strain>
    </source>
</reference>
<proteinExistence type="predicted"/>
<dbReference type="EMBL" id="RJSE01000001">
    <property type="protein sequence ID" value="RNL66275.1"/>
    <property type="molecule type" value="Genomic_DNA"/>
</dbReference>
<sequence>MKVELILDDNFSAVMARAAKVTFINSERIREQRYQLRIDAQRLRAHAHLNKLLDQWCTSYGWEPTKVWRTPRALENLDRLKAASR</sequence>
<evidence type="ECO:0000313" key="1">
    <source>
        <dbReference type="EMBL" id="RNL66275.1"/>
    </source>
</evidence>
<name>A0A3N0CS55_9ACTN</name>
<accession>A0A3N0CS55</accession>
<dbReference type="Proteomes" id="UP000267128">
    <property type="component" value="Unassembled WGS sequence"/>
</dbReference>
<gene>
    <name evidence="1" type="ORF">EFK50_01210</name>
</gene>
<protein>
    <submittedName>
        <fullName evidence="1">Uncharacterized protein</fullName>
    </submittedName>
</protein>
<comment type="caution">
    <text evidence="1">The sequence shown here is derived from an EMBL/GenBank/DDBJ whole genome shotgun (WGS) entry which is preliminary data.</text>
</comment>